<accession>A0A6I8M9A6</accession>
<dbReference type="CDD" id="cd05288">
    <property type="entry name" value="PGDH"/>
    <property type="match status" value="1"/>
</dbReference>
<reference evidence="3 4" key="1">
    <citation type="submission" date="2019-09" db="EMBL/GenBank/DDBJ databases">
        <authorList>
            <person name="Leyn A S."/>
        </authorList>
    </citation>
    <scope>NUCLEOTIDE SEQUENCE [LARGE SCALE GENOMIC DNA]</scope>
    <source>
        <strain evidence="3">AA231_1</strain>
    </source>
</reference>
<sequence>MPVNAQYRLAARPAAGLPKDTDWQYTEEAVPAPGDGEFLVKVRYLSLDPAMRTWMNAGRSYVPPVGIGEVMRAAGIAEVVESRHPGFRAGQSVFGTFGVQDFAVSDGKGVTIVDTSLAPAPTFLGALGISGITAYFGLFDVGRPEPGQTVAVSAAAGSVGIVVGQLAKIHGCRVVGIAGGPGKCRMLVEEYGFDAAVDHRAGNVRADLKEHAPDGIDVFFDNVGGDVLEAALARLARGARIVLSGAVSQYNSTEGPRGPANYMQLLVRRASMTGFVFSDYAERYPEAIAALAGWLGEGKLKSREDVVEGGIAKFPETLLKLFRGENTGKLVLAL</sequence>
<organism evidence="3 4">
    <name type="scientific">Amycolatopsis camponoti</name>
    <dbReference type="NCBI Taxonomy" id="2606593"/>
    <lineage>
        <taxon>Bacteria</taxon>
        <taxon>Bacillati</taxon>
        <taxon>Actinomycetota</taxon>
        <taxon>Actinomycetes</taxon>
        <taxon>Pseudonocardiales</taxon>
        <taxon>Pseudonocardiaceae</taxon>
        <taxon>Amycolatopsis</taxon>
    </lineage>
</organism>
<dbReference type="SMART" id="SM00829">
    <property type="entry name" value="PKS_ER"/>
    <property type="match status" value="1"/>
</dbReference>
<dbReference type="AlphaFoldDB" id="A0A6I8M9A6"/>
<dbReference type="EMBL" id="CABVGP010000003">
    <property type="protein sequence ID" value="VVJ24378.1"/>
    <property type="molecule type" value="Genomic_DNA"/>
</dbReference>
<dbReference type="InterPro" id="IPR020843">
    <property type="entry name" value="ER"/>
</dbReference>
<evidence type="ECO:0000313" key="3">
    <source>
        <dbReference type="EMBL" id="VVJ24378.1"/>
    </source>
</evidence>
<dbReference type="InterPro" id="IPR011032">
    <property type="entry name" value="GroES-like_sf"/>
</dbReference>
<keyword evidence="1" id="KW-0560">Oxidoreductase</keyword>
<dbReference type="Pfam" id="PF16884">
    <property type="entry name" value="ADH_N_2"/>
    <property type="match status" value="1"/>
</dbReference>
<dbReference type="Gene3D" id="3.40.50.720">
    <property type="entry name" value="NAD(P)-binding Rossmann-like Domain"/>
    <property type="match status" value="1"/>
</dbReference>
<evidence type="ECO:0000256" key="1">
    <source>
        <dbReference type="ARBA" id="ARBA00023002"/>
    </source>
</evidence>
<dbReference type="Gene3D" id="3.90.180.10">
    <property type="entry name" value="Medium-chain alcohol dehydrogenases, catalytic domain"/>
    <property type="match status" value="1"/>
</dbReference>
<dbReference type="InterPro" id="IPR041694">
    <property type="entry name" value="ADH_N_2"/>
</dbReference>
<dbReference type="GO" id="GO:0016628">
    <property type="term" value="F:oxidoreductase activity, acting on the CH-CH group of donors, NAD or NADP as acceptor"/>
    <property type="evidence" value="ECO:0007669"/>
    <property type="project" value="InterPro"/>
</dbReference>
<name>A0A6I8M9A6_9PSEU</name>
<feature type="domain" description="Enoyl reductase (ER)" evidence="2">
    <location>
        <begin position="16"/>
        <end position="332"/>
    </location>
</feature>
<dbReference type="PANTHER" id="PTHR43205:SF7">
    <property type="entry name" value="PROSTAGLANDIN REDUCTASE 1"/>
    <property type="match status" value="1"/>
</dbReference>
<dbReference type="RefSeq" id="WP_155549000.1">
    <property type="nucleotide sequence ID" value="NZ_CABVGP010000003.1"/>
</dbReference>
<proteinExistence type="predicted"/>
<evidence type="ECO:0000313" key="4">
    <source>
        <dbReference type="Proteomes" id="UP000399805"/>
    </source>
</evidence>
<dbReference type="FunFam" id="3.40.50.720:FF:000121">
    <property type="entry name" value="Prostaglandin reductase 2"/>
    <property type="match status" value="1"/>
</dbReference>
<evidence type="ECO:0000259" key="2">
    <source>
        <dbReference type="SMART" id="SM00829"/>
    </source>
</evidence>
<dbReference type="PANTHER" id="PTHR43205">
    <property type="entry name" value="PROSTAGLANDIN REDUCTASE"/>
    <property type="match status" value="1"/>
</dbReference>
<gene>
    <name evidence="3" type="ORF">AA23TX_09247</name>
</gene>
<dbReference type="Proteomes" id="UP000399805">
    <property type="component" value="Unassembled WGS sequence"/>
</dbReference>
<dbReference type="InterPro" id="IPR045010">
    <property type="entry name" value="MDR_fam"/>
</dbReference>
<protein>
    <submittedName>
        <fullName evidence="3">NADP-dependent oxidoreductase PA1648</fullName>
    </submittedName>
</protein>
<dbReference type="InterPro" id="IPR036291">
    <property type="entry name" value="NAD(P)-bd_dom_sf"/>
</dbReference>
<dbReference type="SUPFAM" id="SSF50129">
    <property type="entry name" value="GroES-like"/>
    <property type="match status" value="1"/>
</dbReference>
<dbReference type="InterPro" id="IPR013149">
    <property type="entry name" value="ADH-like_C"/>
</dbReference>
<keyword evidence="4" id="KW-1185">Reference proteome</keyword>
<dbReference type="SUPFAM" id="SSF51735">
    <property type="entry name" value="NAD(P)-binding Rossmann-fold domains"/>
    <property type="match status" value="1"/>
</dbReference>
<dbReference type="Pfam" id="PF00107">
    <property type="entry name" value="ADH_zinc_N"/>
    <property type="match status" value="1"/>
</dbReference>